<keyword evidence="3" id="KW-1185">Reference proteome</keyword>
<evidence type="ECO:0000313" key="3">
    <source>
        <dbReference type="Proteomes" id="UP001066276"/>
    </source>
</evidence>
<feature type="region of interest" description="Disordered" evidence="1">
    <location>
        <begin position="1"/>
        <end position="21"/>
    </location>
</feature>
<dbReference type="Proteomes" id="UP001066276">
    <property type="component" value="Chromosome 7"/>
</dbReference>
<feature type="compositionally biased region" description="Basic and acidic residues" evidence="1">
    <location>
        <begin position="10"/>
        <end position="21"/>
    </location>
</feature>
<feature type="region of interest" description="Disordered" evidence="1">
    <location>
        <begin position="48"/>
        <end position="89"/>
    </location>
</feature>
<protein>
    <submittedName>
        <fullName evidence="2">Uncharacterized protein</fullName>
    </submittedName>
</protein>
<comment type="caution">
    <text evidence="2">The sequence shown here is derived from an EMBL/GenBank/DDBJ whole genome shotgun (WGS) entry which is preliminary data.</text>
</comment>
<accession>A0AAV7PDN9</accession>
<dbReference type="AlphaFoldDB" id="A0AAV7PDN9"/>
<gene>
    <name evidence="2" type="ORF">NDU88_004820</name>
</gene>
<reference evidence="2" key="1">
    <citation type="journal article" date="2022" name="bioRxiv">
        <title>Sequencing and chromosome-scale assembly of the giantPleurodeles waltlgenome.</title>
        <authorList>
            <person name="Brown T."/>
            <person name="Elewa A."/>
            <person name="Iarovenko S."/>
            <person name="Subramanian E."/>
            <person name="Araus A.J."/>
            <person name="Petzold A."/>
            <person name="Susuki M."/>
            <person name="Suzuki K.-i.T."/>
            <person name="Hayashi T."/>
            <person name="Toyoda A."/>
            <person name="Oliveira C."/>
            <person name="Osipova E."/>
            <person name="Leigh N.D."/>
            <person name="Simon A."/>
            <person name="Yun M.H."/>
        </authorList>
    </citation>
    <scope>NUCLEOTIDE SEQUENCE</scope>
    <source>
        <strain evidence="2">20211129_DDA</strain>
        <tissue evidence="2">Liver</tissue>
    </source>
</reference>
<dbReference type="EMBL" id="JANPWB010000011">
    <property type="protein sequence ID" value="KAJ1126413.1"/>
    <property type="molecule type" value="Genomic_DNA"/>
</dbReference>
<evidence type="ECO:0000256" key="1">
    <source>
        <dbReference type="SAM" id="MobiDB-lite"/>
    </source>
</evidence>
<sequence>MRARVGRAQPDGELRPTEHRLGGCLRSMDQAYELSTRNSVLVLVEATPPTGRTLQKPSMDVWPSPPGLPRDRTPPLATSRSADCRTLPP</sequence>
<organism evidence="2 3">
    <name type="scientific">Pleurodeles waltl</name>
    <name type="common">Iberian ribbed newt</name>
    <dbReference type="NCBI Taxonomy" id="8319"/>
    <lineage>
        <taxon>Eukaryota</taxon>
        <taxon>Metazoa</taxon>
        <taxon>Chordata</taxon>
        <taxon>Craniata</taxon>
        <taxon>Vertebrata</taxon>
        <taxon>Euteleostomi</taxon>
        <taxon>Amphibia</taxon>
        <taxon>Batrachia</taxon>
        <taxon>Caudata</taxon>
        <taxon>Salamandroidea</taxon>
        <taxon>Salamandridae</taxon>
        <taxon>Pleurodelinae</taxon>
        <taxon>Pleurodeles</taxon>
    </lineage>
</organism>
<name>A0AAV7PDN9_PLEWA</name>
<proteinExistence type="predicted"/>
<evidence type="ECO:0000313" key="2">
    <source>
        <dbReference type="EMBL" id="KAJ1126413.1"/>
    </source>
</evidence>